<organism evidence="1">
    <name type="scientific">Hydrogenobacter sp</name>
    <dbReference type="NCBI Taxonomy" id="2152829"/>
    <lineage>
        <taxon>Bacteria</taxon>
        <taxon>Pseudomonadati</taxon>
        <taxon>Aquificota</taxon>
        <taxon>Aquificia</taxon>
        <taxon>Aquificales</taxon>
        <taxon>Aquificaceae</taxon>
        <taxon>Hydrogenobacter</taxon>
    </lineage>
</organism>
<protein>
    <submittedName>
        <fullName evidence="1">Uncharacterized protein</fullName>
    </submittedName>
</protein>
<sequence length="127" mass="14282">MKKLYILIPLILSMAEPVKDKGLKVELEDKKGIKHHLNGLVCGGRTYLKVKEGNLEYSLDLSTLKSIEVLSQEGDQLIIKIQLKNGNSKEYLLPASTYCKAKSNIGEAGFYLRDVKTIFIKTEDKKP</sequence>
<reference evidence="1" key="1">
    <citation type="journal article" date="2020" name="mSystems">
        <title>Genome- and Community-Level Interaction Insights into Carbon Utilization and Element Cycling Functions of Hydrothermarchaeota in Hydrothermal Sediment.</title>
        <authorList>
            <person name="Zhou Z."/>
            <person name="Liu Y."/>
            <person name="Xu W."/>
            <person name="Pan J."/>
            <person name="Luo Z.H."/>
            <person name="Li M."/>
        </authorList>
    </citation>
    <scope>NUCLEOTIDE SEQUENCE [LARGE SCALE GENOMIC DNA]</scope>
    <source>
        <strain evidence="1">SpSt-132</strain>
    </source>
</reference>
<evidence type="ECO:0000313" key="1">
    <source>
        <dbReference type="EMBL" id="HEW45992.1"/>
    </source>
</evidence>
<name>A0A7C2ZIT1_9AQUI</name>
<accession>A0A7C2ZIT1</accession>
<proteinExistence type="predicted"/>
<comment type="caution">
    <text evidence="1">The sequence shown here is derived from an EMBL/GenBank/DDBJ whole genome shotgun (WGS) entry which is preliminary data.</text>
</comment>
<dbReference type="EMBL" id="DSFP01000040">
    <property type="protein sequence ID" value="HEW45992.1"/>
    <property type="molecule type" value="Genomic_DNA"/>
</dbReference>
<gene>
    <name evidence="1" type="ORF">ENO47_04890</name>
</gene>
<dbReference type="AlphaFoldDB" id="A0A7C2ZIT1"/>